<dbReference type="Gramene" id="Solyc04g050745.1.1">
    <property type="protein sequence ID" value="Solyc04g050745.1.1"/>
    <property type="gene ID" value="Solyc04g050745.1"/>
</dbReference>
<dbReference type="EnsemblPlants" id="Solyc04g050745.1.1">
    <property type="protein sequence ID" value="Solyc04g050745.1.1"/>
    <property type="gene ID" value="Solyc04g050745.1"/>
</dbReference>
<proteinExistence type="predicted"/>
<evidence type="ECO:0000256" key="1">
    <source>
        <dbReference type="SAM" id="MobiDB-lite"/>
    </source>
</evidence>
<protein>
    <recommendedName>
        <fullName evidence="2">Reverse transcriptase Ty1/copia-type domain-containing protein</fullName>
    </recommendedName>
</protein>
<feature type="region of interest" description="Disordered" evidence="1">
    <location>
        <begin position="66"/>
        <end position="85"/>
    </location>
</feature>
<keyword evidence="4" id="KW-1185">Reference proteome</keyword>
<feature type="domain" description="Reverse transcriptase Ty1/copia-type" evidence="2">
    <location>
        <begin position="142"/>
        <end position="215"/>
    </location>
</feature>
<dbReference type="PANTHER" id="PTHR11439:SF466">
    <property type="entry name" value="CCHC-TYPE DOMAIN-CONTAINING PROTEIN"/>
    <property type="match status" value="1"/>
</dbReference>
<reference evidence="3" key="2">
    <citation type="submission" date="2019-01" db="UniProtKB">
        <authorList>
            <consortium name="EnsemblPlants"/>
        </authorList>
    </citation>
    <scope>IDENTIFICATION</scope>
    <source>
        <strain evidence="3">cv. Heinz 1706</strain>
    </source>
</reference>
<organism evidence="3">
    <name type="scientific">Solanum lycopersicum</name>
    <name type="common">Tomato</name>
    <name type="synonym">Lycopersicon esculentum</name>
    <dbReference type="NCBI Taxonomy" id="4081"/>
    <lineage>
        <taxon>Eukaryota</taxon>
        <taxon>Viridiplantae</taxon>
        <taxon>Streptophyta</taxon>
        <taxon>Embryophyta</taxon>
        <taxon>Tracheophyta</taxon>
        <taxon>Spermatophyta</taxon>
        <taxon>Magnoliopsida</taxon>
        <taxon>eudicotyledons</taxon>
        <taxon>Gunneridae</taxon>
        <taxon>Pentapetalae</taxon>
        <taxon>asterids</taxon>
        <taxon>lamiids</taxon>
        <taxon>Solanales</taxon>
        <taxon>Solanaceae</taxon>
        <taxon>Solanoideae</taxon>
        <taxon>Solaneae</taxon>
        <taxon>Solanum</taxon>
        <taxon>Solanum subgen. Lycopersicon</taxon>
    </lineage>
</organism>
<reference evidence="3" key="1">
    <citation type="journal article" date="2012" name="Nature">
        <title>The tomato genome sequence provides insights into fleshy fruit evolution.</title>
        <authorList>
            <consortium name="Tomato Genome Consortium"/>
        </authorList>
    </citation>
    <scope>NUCLEOTIDE SEQUENCE [LARGE SCALE GENOMIC DNA]</scope>
    <source>
        <strain evidence="3">cv. Heinz 1706</strain>
    </source>
</reference>
<dbReference type="InParanoid" id="A0A3Q7G4E5"/>
<dbReference type="Pfam" id="PF07727">
    <property type="entry name" value="RVT_2"/>
    <property type="match status" value="1"/>
</dbReference>
<evidence type="ECO:0000259" key="2">
    <source>
        <dbReference type="Pfam" id="PF07727"/>
    </source>
</evidence>
<dbReference type="STRING" id="4081.A0A3Q7G4E5"/>
<evidence type="ECO:0000313" key="4">
    <source>
        <dbReference type="Proteomes" id="UP000004994"/>
    </source>
</evidence>
<sequence>MYQELIREELEQLNGRVKRIVDDQTLHDDEFHEATHHFPHEEILTNVALQDMNIVEGNDHVDHNVAAEGGNSVEGNGHVEGGTRQSLRVSHPPIWMKDYMKQVSDLNPLYTIGNYVSYQHISPSYAAYLSKFSTEVEPRSYKERGSKLVIILLYVDGLLITKDDANLIEETQCVLHSHFKNKDLGELKYFLGIEFLRSNKGMMMNQRKYALELISEQPKASHWNAASRVVRYVKGDPGKGLLLSSDHKPQLTGFCDADWAACANTKRSVTSFILKFGDSQIS</sequence>
<name>A0A3Q7G4E5_SOLLC</name>
<dbReference type="Proteomes" id="UP000004994">
    <property type="component" value="Chromosome 4"/>
</dbReference>
<evidence type="ECO:0000313" key="3">
    <source>
        <dbReference type="EnsemblPlants" id="Solyc04g050745.1.1"/>
    </source>
</evidence>
<accession>A0A3Q7G4E5</accession>
<dbReference type="PANTHER" id="PTHR11439">
    <property type="entry name" value="GAG-POL-RELATED RETROTRANSPOSON"/>
    <property type="match status" value="1"/>
</dbReference>
<dbReference type="InterPro" id="IPR013103">
    <property type="entry name" value="RVT_2"/>
</dbReference>
<dbReference type="AlphaFoldDB" id="A0A3Q7G4E5"/>